<dbReference type="Gene3D" id="3.40.50.620">
    <property type="entry name" value="HUPs"/>
    <property type="match status" value="2"/>
</dbReference>
<evidence type="ECO:0000256" key="1">
    <source>
        <dbReference type="ARBA" id="ARBA00008791"/>
    </source>
</evidence>
<dbReference type="PRINTS" id="PR01438">
    <property type="entry name" value="UNVRSLSTRESS"/>
</dbReference>
<dbReference type="PANTHER" id="PTHR46268:SF6">
    <property type="entry name" value="UNIVERSAL STRESS PROTEIN UP12"/>
    <property type="match status" value="1"/>
</dbReference>
<organism evidence="3">
    <name type="scientific">Microbacterium sp. LWS13-1.2</name>
    <dbReference type="NCBI Taxonomy" id="3135264"/>
    <lineage>
        <taxon>Bacteria</taxon>
        <taxon>Bacillati</taxon>
        <taxon>Actinomycetota</taxon>
        <taxon>Actinomycetes</taxon>
        <taxon>Micrococcales</taxon>
        <taxon>Microbacteriaceae</taxon>
        <taxon>Microbacterium</taxon>
    </lineage>
</organism>
<feature type="domain" description="UspA" evidence="2">
    <location>
        <begin position="1"/>
        <end position="133"/>
    </location>
</feature>
<evidence type="ECO:0000313" key="3">
    <source>
        <dbReference type="EMBL" id="WZO35619.1"/>
    </source>
</evidence>
<proteinExistence type="inferred from homology"/>
<reference evidence="3" key="1">
    <citation type="submission" date="2024-04" db="EMBL/GenBank/DDBJ databases">
        <authorList>
            <person name="Roder T."/>
            <person name="Oberhansli S."/>
            <person name="Kreuzer M."/>
        </authorList>
    </citation>
    <scope>NUCLEOTIDE SEQUENCE</scope>
    <source>
        <strain evidence="3">LWS13-1.2</strain>
    </source>
</reference>
<feature type="domain" description="UspA" evidence="2">
    <location>
        <begin position="143"/>
        <end position="279"/>
    </location>
</feature>
<dbReference type="RefSeq" id="WP_349426440.1">
    <property type="nucleotide sequence ID" value="NZ_CP151632.1"/>
</dbReference>
<dbReference type="SUPFAM" id="SSF52402">
    <property type="entry name" value="Adenine nucleotide alpha hydrolases-like"/>
    <property type="match status" value="2"/>
</dbReference>
<accession>A0AAU6SFA9</accession>
<evidence type="ECO:0000259" key="2">
    <source>
        <dbReference type="Pfam" id="PF00582"/>
    </source>
</evidence>
<dbReference type="EMBL" id="CP151632">
    <property type="protein sequence ID" value="WZO35619.1"/>
    <property type="molecule type" value="Genomic_DNA"/>
</dbReference>
<dbReference type="Pfam" id="PF00582">
    <property type="entry name" value="Usp"/>
    <property type="match status" value="2"/>
</dbReference>
<dbReference type="InterPro" id="IPR006016">
    <property type="entry name" value="UspA"/>
</dbReference>
<dbReference type="InterPro" id="IPR014729">
    <property type="entry name" value="Rossmann-like_a/b/a_fold"/>
</dbReference>
<name>A0AAU6SFA9_9MICO</name>
<dbReference type="AlphaFoldDB" id="A0AAU6SFA9"/>
<dbReference type="PANTHER" id="PTHR46268">
    <property type="entry name" value="STRESS RESPONSE PROTEIN NHAX"/>
    <property type="match status" value="1"/>
</dbReference>
<sequence>MVEPIVVGVTDAPAALRAVEWATKRASAHRLPLKLIEVVGGAVGAIGEDEVLERAVAAARERVEATASALPRLGLKVYMRVDRGNPVAVLTDASAHASLLVIGSDHQDGSGGRRGAHGQRIAAGAQCPVVVVPDVDVSKRTGVVVGVDGSPASEKAIAFAAAEADRLGEPLIAVAVWTPLEAPRNMAAVYPAEYLENMEKLTAEALGLSLAGLSAQYPDLAIEHRVERGYPAQIINELASSARLAVVGSRGRGALARFLLGSVSQDVLSRLATVTAVVR</sequence>
<comment type="similarity">
    <text evidence="1">Belongs to the universal stress protein A family.</text>
</comment>
<dbReference type="InterPro" id="IPR006015">
    <property type="entry name" value="Universal_stress_UspA"/>
</dbReference>
<gene>
    <name evidence="3" type="ORF">MRBLWS13_003323</name>
</gene>
<protein>
    <submittedName>
        <fullName evidence="3">Universal stress protein</fullName>
    </submittedName>
</protein>